<dbReference type="HAMAP" id="MF_03152">
    <property type="entry name" value="TRM5"/>
    <property type="match status" value="1"/>
</dbReference>
<dbReference type="EC" id="2.1.1.228" evidence="9"/>
<dbReference type="Pfam" id="PF25133">
    <property type="entry name" value="TYW2_N_2"/>
    <property type="match status" value="1"/>
</dbReference>
<feature type="binding site" evidence="9">
    <location>
        <begin position="332"/>
        <end position="333"/>
    </location>
    <ligand>
        <name>S-adenosyl-L-methionine</name>
        <dbReference type="ChEBI" id="CHEBI:59789"/>
    </ligand>
</feature>
<evidence type="ECO:0000313" key="12">
    <source>
        <dbReference type="EMBL" id="KAJ6230397.1"/>
    </source>
</evidence>
<dbReference type="PROSITE" id="PS51684">
    <property type="entry name" value="SAM_MT_TRM5_TYW2"/>
    <property type="match status" value="1"/>
</dbReference>
<keyword evidence="5 9" id="KW-0949">S-adenosyl-L-methionine</keyword>
<evidence type="ECO:0000256" key="7">
    <source>
        <dbReference type="ARBA" id="ARBA00023128"/>
    </source>
</evidence>
<dbReference type="Gene3D" id="3.40.50.150">
    <property type="entry name" value="Vaccinia Virus protein VP39"/>
    <property type="match status" value="1"/>
</dbReference>
<dbReference type="InterPro" id="IPR056744">
    <property type="entry name" value="TRM5/TYW2-like_N"/>
</dbReference>
<keyword evidence="8 9" id="KW-0539">Nucleus</keyword>
<proteinExistence type="inferred from homology"/>
<dbReference type="SUPFAM" id="SSF53335">
    <property type="entry name" value="S-adenosyl-L-methionine-dependent methyltransferases"/>
    <property type="match status" value="1"/>
</dbReference>
<dbReference type="Proteomes" id="UP001150062">
    <property type="component" value="Unassembled WGS sequence"/>
</dbReference>
<dbReference type="InterPro" id="IPR056743">
    <property type="entry name" value="TRM5-TYW2-like_MTfase"/>
</dbReference>
<evidence type="ECO:0000256" key="5">
    <source>
        <dbReference type="ARBA" id="ARBA00022691"/>
    </source>
</evidence>
<keyword evidence="13" id="KW-1185">Reference proteome</keyword>
<organism evidence="12 13">
    <name type="scientific">Anaeramoeba flamelloides</name>
    <dbReference type="NCBI Taxonomy" id="1746091"/>
    <lineage>
        <taxon>Eukaryota</taxon>
        <taxon>Metamonada</taxon>
        <taxon>Anaeramoebidae</taxon>
        <taxon>Anaeramoeba</taxon>
    </lineage>
</organism>
<evidence type="ECO:0000256" key="4">
    <source>
        <dbReference type="ARBA" id="ARBA00022679"/>
    </source>
</evidence>
<comment type="catalytic activity">
    <reaction evidence="9">
        <text>guanosine(37) in tRNA + S-adenosyl-L-methionine = N(1)-methylguanosine(37) in tRNA + S-adenosyl-L-homocysteine + H(+)</text>
        <dbReference type="Rhea" id="RHEA:36899"/>
        <dbReference type="Rhea" id="RHEA-COMP:10145"/>
        <dbReference type="Rhea" id="RHEA-COMP:10147"/>
        <dbReference type="ChEBI" id="CHEBI:15378"/>
        <dbReference type="ChEBI" id="CHEBI:57856"/>
        <dbReference type="ChEBI" id="CHEBI:59789"/>
        <dbReference type="ChEBI" id="CHEBI:73542"/>
        <dbReference type="ChEBI" id="CHEBI:74269"/>
        <dbReference type="EC" id="2.1.1.228"/>
    </reaction>
</comment>
<keyword evidence="3 9" id="KW-0489">Methyltransferase</keyword>
<gene>
    <name evidence="12" type="ORF">M0813_07036</name>
</gene>
<evidence type="ECO:0000256" key="3">
    <source>
        <dbReference type="ARBA" id="ARBA00022603"/>
    </source>
</evidence>
<evidence type="ECO:0000313" key="13">
    <source>
        <dbReference type="Proteomes" id="UP001150062"/>
    </source>
</evidence>
<feature type="region of interest" description="Disordered" evidence="10">
    <location>
        <begin position="1"/>
        <end position="55"/>
    </location>
</feature>
<dbReference type="CDD" id="cd02440">
    <property type="entry name" value="AdoMet_MTases"/>
    <property type="match status" value="1"/>
</dbReference>
<dbReference type="PANTHER" id="PTHR23245:SF36">
    <property type="entry name" value="TRNA (GUANINE(37)-N1)-METHYLTRANSFERASE"/>
    <property type="match status" value="1"/>
</dbReference>
<reference evidence="12" key="1">
    <citation type="submission" date="2022-08" db="EMBL/GenBank/DDBJ databases">
        <title>Novel sulfate-reducing endosymbionts in the free-living metamonad Anaeramoeba.</title>
        <authorList>
            <person name="Jerlstrom-Hultqvist J."/>
            <person name="Cepicka I."/>
            <person name="Gallot-Lavallee L."/>
            <person name="Salas-Leiva D."/>
            <person name="Curtis B.A."/>
            <person name="Zahonova K."/>
            <person name="Pipaliya S."/>
            <person name="Dacks J."/>
            <person name="Roger A.J."/>
        </authorList>
    </citation>
    <scope>NUCLEOTIDE SEQUENCE</scope>
    <source>
        <strain evidence="12">Schooner1</strain>
    </source>
</reference>
<name>A0ABQ8XCL4_9EUKA</name>
<keyword evidence="6 9" id="KW-0819">tRNA processing</keyword>
<comment type="subcellular location">
    <subcellularLocation>
        <location evidence="9">Mitochondrion matrix</location>
    </subcellularLocation>
    <subcellularLocation>
        <location evidence="9">Nucleus</location>
    </subcellularLocation>
    <subcellularLocation>
        <location evidence="9">Cytoplasm</location>
    </subcellularLocation>
    <text evidence="9">Predominantly in the mitochondria and in the nucleus.</text>
</comment>
<keyword evidence="2 9" id="KW-0963">Cytoplasm</keyword>
<dbReference type="InterPro" id="IPR025792">
    <property type="entry name" value="tRNA_Gua_MeTrfase_euk"/>
</dbReference>
<comment type="function">
    <text evidence="9">Specifically methylates the N1 position of guanosine-37 in various cytoplasmic and mitochondrial tRNAs. Methylation is not dependent on the nature of the nucleoside 5' of the target nucleoside. This is the first step in the biosynthesis of wybutosine (yW), a modified base adjacent to the anticodon of tRNAs and required for accurate decoding.</text>
</comment>
<dbReference type="PANTHER" id="PTHR23245">
    <property type="entry name" value="TRNA METHYLTRANSFERASE"/>
    <property type="match status" value="1"/>
</dbReference>
<comment type="subunit">
    <text evidence="9">Monomer.</text>
</comment>
<sequence length="461" mass="54130">MSVEKEKEIEIEQEQEKEKEQEKKIEIEQEQEKEKEKEKEKENEKEKEKEKEINQEIEFDQTDPELITKTIKLVAIQVPAQKCHLVMSKLRKNVLKRAKNKSVIDSQKKGYKLVLLKETITNKNTLEGLPERTIKFIKSLEDHEILIHELLVGYNELSPREILTEILPENCDVPSSFETVGTIAHINLHKEQLPYKYIIGKVLFDKNKHIKTVVNKIETISNEFRVFPMEVLHGDPNLETIVNSDKIKFKLDFSKVYWNSRLGHEHSLLVELFQKQDLICDMFCGIGPFVIRAAKKGCTVNANDKNPVSIKYLKENCKINKVNQFVSIYNLDAREFILKIFQTWKQNMQLLNAHKKIHFVMNLPKISITFLDVFKKAFSLISFQSDPEIQFWVHCYFFINVDQQESETQKGVEKYLDSKIEIFDIKFVRSVSPSKDMVRISFLIPHQLIIQKGKHRKLSNN</sequence>
<feature type="binding site" evidence="9">
    <location>
        <position position="266"/>
    </location>
    <ligand>
        <name>S-adenosyl-L-methionine</name>
        <dbReference type="ChEBI" id="CHEBI:59789"/>
    </ligand>
</feature>
<comment type="similarity">
    <text evidence="1">Belongs to the class I-like SAM-binding methyltransferase superfamily. TRM5/TYW2 family.</text>
</comment>
<feature type="domain" description="SAM-dependent methyltransferase TRM5/TYW2-type" evidence="11">
    <location>
        <begin position="177"/>
        <end position="446"/>
    </location>
</feature>
<comment type="caution">
    <text evidence="12">The sequence shown here is derived from an EMBL/GenBank/DDBJ whole genome shotgun (WGS) entry which is preliminary data.</text>
</comment>
<dbReference type="InterPro" id="IPR029063">
    <property type="entry name" value="SAM-dependent_MTases_sf"/>
</dbReference>
<evidence type="ECO:0000256" key="1">
    <source>
        <dbReference type="ARBA" id="ARBA00009775"/>
    </source>
</evidence>
<evidence type="ECO:0000256" key="10">
    <source>
        <dbReference type="SAM" id="MobiDB-lite"/>
    </source>
</evidence>
<feature type="binding site" evidence="9">
    <location>
        <position position="362"/>
    </location>
    <ligand>
        <name>S-adenosyl-L-methionine</name>
        <dbReference type="ChEBI" id="CHEBI:59789"/>
    </ligand>
</feature>
<protein>
    <recommendedName>
        <fullName evidence="9">tRNA (guanine(37)-N1)-methyltransferase</fullName>
        <ecNumber evidence="9">2.1.1.228</ecNumber>
    </recommendedName>
    <alternativeName>
        <fullName evidence="9">M1G-methyltransferase</fullName>
    </alternativeName>
    <alternativeName>
        <fullName evidence="9">tRNA [GM37] methyltransferase</fullName>
    </alternativeName>
    <alternativeName>
        <fullName evidence="9">tRNA methyltransferase 5 homolog</fullName>
    </alternativeName>
</protein>
<keyword evidence="7 9" id="KW-0496">Mitochondrion</keyword>
<accession>A0ABQ8XCL4</accession>
<evidence type="ECO:0000256" key="2">
    <source>
        <dbReference type="ARBA" id="ARBA00022490"/>
    </source>
</evidence>
<dbReference type="InterPro" id="IPR030382">
    <property type="entry name" value="MeTrfase_TRM5/TYW2"/>
</dbReference>
<dbReference type="EMBL" id="JAOAOG010000313">
    <property type="protein sequence ID" value="KAJ6230397.1"/>
    <property type="molecule type" value="Genomic_DNA"/>
</dbReference>
<comment type="similarity">
    <text evidence="9">Belongs to the TRM5 / TYW2 family.</text>
</comment>
<dbReference type="Pfam" id="PF02475">
    <property type="entry name" value="TRM5-TYW2_MTfase"/>
    <property type="match status" value="1"/>
</dbReference>
<evidence type="ECO:0000256" key="9">
    <source>
        <dbReference type="HAMAP-Rule" id="MF_03152"/>
    </source>
</evidence>
<evidence type="ECO:0000256" key="8">
    <source>
        <dbReference type="ARBA" id="ARBA00023242"/>
    </source>
</evidence>
<keyword evidence="4 9" id="KW-0808">Transferase</keyword>
<evidence type="ECO:0000259" key="11">
    <source>
        <dbReference type="PROSITE" id="PS51684"/>
    </source>
</evidence>
<feature type="compositionally biased region" description="Basic and acidic residues" evidence="10">
    <location>
        <begin position="1"/>
        <end position="54"/>
    </location>
</feature>
<dbReference type="Gene3D" id="3.30.300.110">
    <property type="entry name" value="Met-10+ protein-like domains"/>
    <property type="match status" value="1"/>
</dbReference>
<comment type="caution">
    <text evidence="9">Lacks conserved residue(s) required for the propagation of feature annotation.</text>
</comment>
<evidence type="ECO:0000256" key="6">
    <source>
        <dbReference type="ARBA" id="ARBA00022694"/>
    </source>
</evidence>